<evidence type="ECO:0000256" key="4">
    <source>
        <dbReference type="ARBA" id="ARBA00022729"/>
    </source>
</evidence>
<evidence type="ECO:0000256" key="3">
    <source>
        <dbReference type="ARBA" id="ARBA00022525"/>
    </source>
</evidence>
<evidence type="ECO:0000256" key="1">
    <source>
        <dbReference type="ARBA" id="ARBA00004613"/>
    </source>
</evidence>
<dbReference type="EMBL" id="NCKW01001836">
    <property type="protein sequence ID" value="POM79138.1"/>
    <property type="molecule type" value="Genomic_DNA"/>
</dbReference>
<reference evidence="6 7" key="1">
    <citation type="journal article" date="2017" name="Genome Biol. Evol.">
        <title>Phytophthora megakarya and P. palmivora, closely related causal agents of cacao black pod rot, underwent increases in genome sizes and gene numbers by different mechanisms.</title>
        <authorList>
            <person name="Ali S.S."/>
            <person name="Shao J."/>
            <person name="Lary D.J."/>
            <person name="Kronmiller B."/>
            <person name="Shen D."/>
            <person name="Strem M.D."/>
            <person name="Amoako-Attah I."/>
            <person name="Akrofi A.Y."/>
            <person name="Begoude B.A."/>
            <person name="Ten Hoopen G.M."/>
            <person name="Coulibaly K."/>
            <person name="Kebe B.I."/>
            <person name="Melnick R.L."/>
            <person name="Guiltinan M.J."/>
            <person name="Tyler B.M."/>
            <person name="Meinhardt L.W."/>
            <person name="Bailey B.A."/>
        </authorList>
    </citation>
    <scope>NUCLEOTIDE SEQUENCE [LARGE SCALE GENOMIC DNA]</scope>
    <source>
        <strain evidence="7">sbr112.9</strain>
    </source>
</reference>
<dbReference type="Pfam" id="PF16810">
    <property type="entry name" value="RXLR"/>
    <property type="match status" value="1"/>
</dbReference>
<evidence type="ECO:0000256" key="2">
    <source>
        <dbReference type="ARBA" id="ARBA00010400"/>
    </source>
</evidence>
<comment type="subcellular location">
    <subcellularLocation>
        <location evidence="1 5">Secreted</location>
    </subcellularLocation>
</comment>
<proteinExistence type="inferred from homology"/>
<comment type="function">
    <text evidence="5">Effector that suppresses plant defense responses during pathogen infection.</text>
</comment>
<dbReference type="InterPro" id="IPR031825">
    <property type="entry name" value="RXLR"/>
</dbReference>
<gene>
    <name evidence="6" type="ORF">PHPALM_3258</name>
</gene>
<dbReference type="OrthoDB" id="93666at2759"/>
<evidence type="ECO:0000256" key="5">
    <source>
        <dbReference type="RuleBase" id="RU367124"/>
    </source>
</evidence>
<dbReference type="Proteomes" id="UP000237271">
    <property type="component" value="Unassembled WGS sequence"/>
</dbReference>
<accession>A0A2P4YMW0</accession>
<sequence>MRLIHTIAVVIAVTLCASSAALPATKGSKVVVEHAASPRIVESITDGDRLLRRVEDSDDDKRTKRELWGAILKAFCRSLIPPRRLTLKR</sequence>
<evidence type="ECO:0000313" key="7">
    <source>
        <dbReference type="Proteomes" id="UP000237271"/>
    </source>
</evidence>
<comment type="similarity">
    <text evidence="2 5">Belongs to the RxLR effector family.</text>
</comment>
<keyword evidence="3 5" id="KW-0964">Secreted</keyword>
<dbReference type="AlphaFoldDB" id="A0A2P4YMW0"/>
<evidence type="ECO:0000313" key="6">
    <source>
        <dbReference type="EMBL" id="POM79138.1"/>
    </source>
</evidence>
<keyword evidence="4 5" id="KW-0732">Signal</keyword>
<keyword evidence="7" id="KW-1185">Reference proteome</keyword>
<feature type="signal peptide" evidence="5">
    <location>
        <begin position="1"/>
        <end position="21"/>
    </location>
</feature>
<comment type="domain">
    <text evidence="5">The RxLR-dEER motif acts to carry the protein into the host cell cytoplasm through binding to cell surface phosphatidylinositol-3-phosphate.</text>
</comment>
<protein>
    <recommendedName>
        <fullName evidence="5">RxLR effector protein</fullName>
    </recommendedName>
</protein>
<name>A0A2P4YMW0_9STRA</name>
<organism evidence="6 7">
    <name type="scientific">Phytophthora palmivora</name>
    <dbReference type="NCBI Taxonomy" id="4796"/>
    <lineage>
        <taxon>Eukaryota</taxon>
        <taxon>Sar</taxon>
        <taxon>Stramenopiles</taxon>
        <taxon>Oomycota</taxon>
        <taxon>Peronosporomycetes</taxon>
        <taxon>Peronosporales</taxon>
        <taxon>Peronosporaceae</taxon>
        <taxon>Phytophthora</taxon>
    </lineage>
</organism>
<feature type="chain" id="PRO_5045000434" description="RxLR effector protein" evidence="5">
    <location>
        <begin position="22"/>
        <end position="89"/>
    </location>
</feature>
<comment type="caution">
    <text evidence="6">The sequence shown here is derived from an EMBL/GenBank/DDBJ whole genome shotgun (WGS) entry which is preliminary data.</text>
</comment>